<protein>
    <submittedName>
        <fullName evidence="1">Uncharacterized protein</fullName>
    </submittedName>
</protein>
<reference evidence="1" key="2">
    <citation type="submission" date="2012-06" db="EMBL/GenBank/DDBJ databases">
        <authorList>
            <person name="Yu Y."/>
            <person name="Currie J."/>
            <person name="Lomeli R."/>
            <person name="Angelova A."/>
            <person name="Collura K."/>
            <person name="Wissotski M."/>
            <person name="Campos D."/>
            <person name="Kudrna D."/>
            <person name="Golser W."/>
            <person name="Ashely E."/>
            <person name="Descour A."/>
            <person name="Fernandes J."/>
            <person name="Soderlund C."/>
            <person name="Walbot V."/>
        </authorList>
    </citation>
    <scope>NUCLEOTIDE SEQUENCE</scope>
    <source>
        <strain evidence="1">B73</strain>
    </source>
</reference>
<dbReference type="EMBL" id="BT069589">
    <property type="protein sequence ID" value="ACN36486.1"/>
    <property type="molecule type" value="mRNA"/>
</dbReference>
<evidence type="ECO:0000313" key="1">
    <source>
        <dbReference type="EMBL" id="ACN36486.1"/>
    </source>
</evidence>
<name>C0PMS0_MAIZE</name>
<organism evidence="1">
    <name type="scientific">Zea mays</name>
    <name type="common">Maize</name>
    <dbReference type="NCBI Taxonomy" id="4577"/>
    <lineage>
        <taxon>Eukaryota</taxon>
        <taxon>Viridiplantae</taxon>
        <taxon>Streptophyta</taxon>
        <taxon>Embryophyta</taxon>
        <taxon>Tracheophyta</taxon>
        <taxon>Spermatophyta</taxon>
        <taxon>Magnoliopsida</taxon>
        <taxon>Liliopsida</taxon>
        <taxon>Poales</taxon>
        <taxon>Poaceae</taxon>
        <taxon>PACMAD clade</taxon>
        <taxon>Panicoideae</taxon>
        <taxon>Andropogonodae</taxon>
        <taxon>Andropogoneae</taxon>
        <taxon>Tripsacinae</taxon>
        <taxon>Zea</taxon>
    </lineage>
</organism>
<sequence length="92" mass="10567">MLLQRCIDIAEFYPCVSGFSFSKLHKNCCKSGSEELQCLYFQLLGITIAEVHLPRQTILEDHTHIHQEDYNGKGAKQSRWNPLQHHIVCTPA</sequence>
<accession>C0PMS0</accession>
<reference evidence="1" key="1">
    <citation type="journal article" date="2009" name="PLoS Genet.">
        <title>Sequencing, mapping, and analysis of 27,455 maize full-length cDNAs.</title>
        <authorList>
            <person name="Soderlund C."/>
            <person name="Descour A."/>
            <person name="Kudrna D."/>
            <person name="Bomhoff M."/>
            <person name="Boyd L."/>
            <person name="Currie J."/>
            <person name="Angelova A."/>
            <person name="Collura K."/>
            <person name="Wissotski M."/>
            <person name="Ashley E."/>
            <person name="Morrow D."/>
            <person name="Fernandes J."/>
            <person name="Walbot V."/>
            <person name="Yu Y."/>
        </authorList>
    </citation>
    <scope>NUCLEOTIDE SEQUENCE</scope>
    <source>
        <strain evidence="1">B73</strain>
    </source>
</reference>
<dbReference type="AlphaFoldDB" id="C0PMS0"/>
<proteinExistence type="evidence at transcript level"/>